<dbReference type="AlphaFoldDB" id="A0A7J7EID6"/>
<keyword evidence="3" id="KW-1185">Reference proteome</keyword>
<evidence type="ECO:0000313" key="2">
    <source>
        <dbReference type="EMBL" id="KAF5915535.1"/>
    </source>
</evidence>
<gene>
    <name evidence="2" type="ORF">HPG69_012700</name>
</gene>
<feature type="region of interest" description="Disordered" evidence="1">
    <location>
        <begin position="86"/>
        <end position="110"/>
    </location>
</feature>
<dbReference type="Proteomes" id="UP000551758">
    <property type="component" value="Unassembled WGS sequence"/>
</dbReference>
<reference evidence="2 3" key="1">
    <citation type="journal article" date="2020" name="Mol. Biol. Evol.">
        <title>Interspecific Gene Flow and the Evolution of Specialization in Black and White Rhinoceros.</title>
        <authorList>
            <person name="Moodley Y."/>
            <person name="Westbury M.V."/>
            <person name="Russo I.M."/>
            <person name="Gopalakrishnan S."/>
            <person name="Rakotoarivelo A."/>
            <person name="Olsen R.A."/>
            <person name="Prost S."/>
            <person name="Tunstall T."/>
            <person name="Ryder O.A."/>
            <person name="Dalen L."/>
            <person name="Bruford M.W."/>
        </authorList>
    </citation>
    <scope>NUCLEOTIDE SEQUENCE [LARGE SCALE GENOMIC DNA]</scope>
    <source>
        <strain evidence="2">SBR-YM</strain>
        <tissue evidence="2">Skin</tissue>
    </source>
</reference>
<feature type="region of interest" description="Disordered" evidence="1">
    <location>
        <begin position="196"/>
        <end position="235"/>
    </location>
</feature>
<dbReference type="EMBL" id="JACDTQ010002860">
    <property type="protein sequence ID" value="KAF5915535.1"/>
    <property type="molecule type" value="Genomic_DNA"/>
</dbReference>
<evidence type="ECO:0000313" key="3">
    <source>
        <dbReference type="Proteomes" id="UP000551758"/>
    </source>
</evidence>
<proteinExistence type="predicted"/>
<name>A0A7J7EID6_DICBM</name>
<organism evidence="2 3">
    <name type="scientific">Diceros bicornis minor</name>
    <name type="common">South-central black rhinoceros</name>
    <dbReference type="NCBI Taxonomy" id="77932"/>
    <lineage>
        <taxon>Eukaryota</taxon>
        <taxon>Metazoa</taxon>
        <taxon>Chordata</taxon>
        <taxon>Craniata</taxon>
        <taxon>Vertebrata</taxon>
        <taxon>Euteleostomi</taxon>
        <taxon>Mammalia</taxon>
        <taxon>Eutheria</taxon>
        <taxon>Laurasiatheria</taxon>
        <taxon>Perissodactyla</taxon>
        <taxon>Rhinocerotidae</taxon>
        <taxon>Diceros</taxon>
    </lineage>
</organism>
<feature type="compositionally biased region" description="Gly residues" evidence="1">
    <location>
        <begin position="225"/>
        <end position="235"/>
    </location>
</feature>
<protein>
    <submittedName>
        <fullName evidence="2">Uncharacterized protein</fullName>
    </submittedName>
</protein>
<accession>A0A7J7EID6</accession>
<comment type="caution">
    <text evidence="2">The sequence shown here is derived from an EMBL/GenBank/DDBJ whole genome shotgun (WGS) entry which is preliminary data.</text>
</comment>
<evidence type="ECO:0000256" key="1">
    <source>
        <dbReference type="SAM" id="MobiDB-lite"/>
    </source>
</evidence>
<sequence>MGFCRDPWSDDSNQLTVLRGSLSRKADKEGPLRACAALAWAQITHEVTGSGTLEVLEIQDEGWSLQGSIPSFLDLMSGELLSEISGSETPWTDSQVEGPPAPEAASGTRRKHEKLVTWVPGASGEKEISYCKPSGVFEFASVCLRELFKAELTLRHQVPWGSSCLKTHDAAPFSLPLRVRFLETPISVSAVPGYKVSTDPPGLKVSPDPEDAGHGAPNPLPAALGGLGPDTDLGG</sequence>